<comment type="caution">
    <text evidence="8">The sequence shown here is derived from an EMBL/GenBank/DDBJ whole genome shotgun (WGS) entry which is preliminary data.</text>
</comment>
<dbReference type="PANTHER" id="PTHR43791:SF51">
    <property type="entry name" value="MAJOR FACILITATOR SUPERFAMILY (MFS) PROFILE DOMAIN-CONTAINING PROTEIN"/>
    <property type="match status" value="1"/>
</dbReference>
<feature type="transmembrane region" description="Helical" evidence="7">
    <location>
        <begin position="397"/>
        <end position="420"/>
    </location>
</feature>
<dbReference type="OrthoDB" id="2962993at2759"/>
<dbReference type="InParanoid" id="A0A1Y2G053"/>
<feature type="transmembrane region" description="Helical" evidence="7">
    <location>
        <begin position="274"/>
        <end position="295"/>
    </location>
</feature>
<feature type="transmembrane region" description="Helical" evidence="7">
    <location>
        <begin position="367"/>
        <end position="385"/>
    </location>
</feature>
<dbReference type="Pfam" id="PF07690">
    <property type="entry name" value="MFS_1"/>
    <property type="match status" value="1"/>
</dbReference>
<evidence type="ECO:0000313" key="9">
    <source>
        <dbReference type="Proteomes" id="UP000193467"/>
    </source>
</evidence>
<evidence type="ECO:0000256" key="6">
    <source>
        <dbReference type="SAM" id="MobiDB-lite"/>
    </source>
</evidence>
<feature type="transmembrane region" description="Helical" evidence="7">
    <location>
        <begin position="174"/>
        <end position="194"/>
    </location>
</feature>
<evidence type="ECO:0000256" key="4">
    <source>
        <dbReference type="ARBA" id="ARBA00022989"/>
    </source>
</evidence>
<reference evidence="8 9" key="1">
    <citation type="submission" date="2016-07" db="EMBL/GenBank/DDBJ databases">
        <title>Pervasive Adenine N6-methylation of Active Genes in Fungi.</title>
        <authorList>
            <consortium name="DOE Joint Genome Institute"/>
            <person name="Mondo S.J."/>
            <person name="Dannebaum R.O."/>
            <person name="Kuo R.C."/>
            <person name="Labutti K."/>
            <person name="Haridas S."/>
            <person name="Kuo A."/>
            <person name="Salamov A."/>
            <person name="Ahrendt S.R."/>
            <person name="Lipzen A."/>
            <person name="Sullivan W."/>
            <person name="Andreopoulos W.B."/>
            <person name="Clum A."/>
            <person name="Lindquist E."/>
            <person name="Daum C."/>
            <person name="Ramamoorthy G.K."/>
            <person name="Gryganskyi A."/>
            <person name="Culley D."/>
            <person name="Magnuson J.K."/>
            <person name="James T.Y."/>
            <person name="O'Malley M.A."/>
            <person name="Stajich J.E."/>
            <person name="Spatafora J.W."/>
            <person name="Visel A."/>
            <person name="Grigoriev I.V."/>
        </authorList>
    </citation>
    <scope>NUCLEOTIDE SEQUENCE [LARGE SCALE GENOMIC DNA]</scope>
    <source>
        <strain evidence="8 9">62-1032</strain>
    </source>
</reference>
<keyword evidence="5 7" id="KW-0472">Membrane</keyword>
<dbReference type="GO" id="GO:0022857">
    <property type="term" value="F:transmembrane transporter activity"/>
    <property type="evidence" value="ECO:0007669"/>
    <property type="project" value="InterPro"/>
</dbReference>
<dbReference type="Gene3D" id="1.20.1250.20">
    <property type="entry name" value="MFS general substrate transporter like domains"/>
    <property type="match status" value="2"/>
</dbReference>
<evidence type="ECO:0000256" key="2">
    <source>
        <dbReference type="ARBA" id="ARBA00022448"/>
    </source>
</evidence>
<dbReference type="GO" id="GO:0016020">
    <property type="term" value="C:membrane"/>
    <property type="evidence" value="ECO:0007669"/>
    <property type="project" value="UniProtKB-SubCell"/>
</dbReference>
<sequence>MPAPSYESDKSPAQSDILDNEINSFSEEEHKALLRRIDWRILPLIAVTYCVVRLDLGNISNAGTMNSETHDSLKQTLGLTPQQWANCLIVFYPGYAAIEPLSTFFLKLTSPSVWISRIMISWGIVMMCMAAVTSYGGLLTTRILLGMMEGGYFTSLVYMWSFWYSPAELVPRILILYMANATSGGVSGFLAWAISYTNGKLHGWQYLFIIEGSLPFILGIVVYFCLPDFPETAKFLTPAEKAHISAHLHKAAPRKGAENWNGAEIKALFKDPTFWFFSFFWALYAVGAWGISTVLPQIILDMGISGSAGSNLLQIPPSATAVFFCVACSWIIHKRGVSPFLVVVILHVLVIISNLLLITVHAPGVRYFAACIISACAPTAYACLWPKRVAAIRGTSAAALGIGINNALSQFTGILGPQLYRSDYGPRYIQSFEASTALIIASGICISVVWWLMQGDLTNYPSIKERVMAQTQIRPEDESDGSVRRELDEKAVA</sequence>
<proteinExistence type="predicted"/>
<keyword evidence="2" id="KW-0813">Transport</keyword>
<protein>
    <submittedName>
        <fullName evidence="8">MFS general substrate transporter</fullName>
    </submittedName>
</protein>
<feature type="transmembrane region" description="Helical" evidence="7">
    <location>
        <begin position="432"/>
        <end position="453"/>
    </location>
</feature>
<evidence type="ECO:0000256" key="7">
    <source>
        <dbReference type="SAM" id="Phobius"/>
    </source>
</evidence>
<feature type="transmembrane region" description="Helical" evidence="7">
    <location>
        <begin position="315"/>
        <end position="333"/>
    </location>
</feature>
<dbReference type="InterPro" id="IPR036259">
    <property type="entry name" value="MFS_trans_sf"/>
</dbReference>
<dbReference type="AlphaFoldDB" id="A0A1Y2G053"/>
<gene>
    <name evidence="8" type="ORF">BCR35DRAFT_337821</name>
</gene>
<evidence type="ECO:0000256" key="3">
    <source>
        <dbReference type="ARBA" id="ARBA00022692"/>
    </source>
</evidence>
<feature type="transmembrane region" description="Helical" evidence="7">
    <location>
        <begin position="143"/>
        <end position="162"/>
    </location>
</feature>
<accession>A0A1Y2G053</accession>
<evidence type="ECO:0000256" key="5">
    <source>
        <dbReference type="ARBA" id="ARBA00023136"/>
    </source>
</evidence>
<feature type="transmembrane region" description="Helical" evidence="7">
    <location>
        <begin position="340"/>
        <end position="361"/>
    </location>
</feature>
<feature type="transmembrane region" description="Helical" evidence="7">
    <location>
        <begin position="83"/>
        <end position="106"/>
    </location>
</feature>
<organism evidence="8 9">
    <name type="scientific">Leucosporidium creatinivorum</name>
    <dbReference type="NCBI Taxonomy" id="106004"/>
    <lineage>
        <taxon>Eukaryota</taxon>
        <taxon>Fungi</taxon>
        <taxon>Dikarya</taxon>
        <taxon>Basidiomycota</taxon>
        <taxon>Pucciniomycotina</taxon>
        <taxon>Microbotryomycetes</taxon>
        <taxon>Leucosporidiales</taxon>
        <taxon>Leucosporidium</taxon>
    </lineage>
</organism>
<dbReference type="Proteomes" id="UP000193467">
    <property type="component" value="Unassembled WGS sequence"/>
</dbReference>
<feature type="region of interest" description="Disordered" evidence="6">
    <location>
        <begin position="473"/>
        <end position="493"/>
    </location>
</feature>
<dbReference type="STRING" id="106004.A0A1Y2G053"/>
<dbReference type="PANTHER" id="PTHR43791">
    <property type="entry name" value="PERMEASE-RELATED"/>
    <property type="match status" value="1"/>
</dbReference>
<dbReference type="EMBL" id="MCGR01000011">
    <property type="protein sequence ID" value="ORY88267.1"/>
    <property type="molecule type" value="Genomic_DNA"/>
</dbReference>
<feature type="compositionally biased region" description="Basic and acidic residues" evidence="6">
    <location>
        <begin position="481"/>
        <end position="493"/>
    </location>
</feature>
<dbReference type="InterPro" id="IPR011701">
    <property type="entry name" value="MFS"/>
</dbReference>
<keyword evidence="3 7" id="KW-0812">Transmembrane</keyword>
<keyword evidence="9" id="KW-1185">Reference proteome</keyword>
<dbReference type="SUPFAM" id="SSF103473">
    <property type="entry name" value="MFS general substrate transporter"/>
    <property type="match status" value="1"/>
</dbReference>
<feature type="transmembrane region" description="Helical" evidence="7">
    <location>
        <begin position="118"/>
        <end position="137"/>
    </location>
</feature>
<keyword evidence="4 7" id="KW-1133">Transmembrane helix</keyword>
<name>A0A1Y2G053_9BASI</name>
<feature type="transmembrane region" description="Helical" evidence="7">
    <location>
        <begin position="206"/>
        <end position="226"/>
    </location>
</feature>
<evidence type="ECO:0000313" key="8">
    <source>
        <dbReference type="EMBL" id="ORY88267.1"/>
    </source>
</evidence>
<evidence type="ECO:0000256" key="1">
    <source>
        <dbReference type="ARBA" id="ARBA00004141"/>
    </source>
</evidence>
<comment type="subcellular location">
    <subcellularLocation>
        <location evidence="1">Membrane</location>
        <topology evidence="1">Multi-pass membrane protein</topology>
    </subcellularLocation>
</comment>